<reference evidence="3 4" key="1">
    <citation type="journal article" date="2016" name="Front. Microbiol.">
        <title>Genomic Resource of Rice Seed Associated Bacteria.</title>
        <authorList>
            <person name="Midha S."/>
            <person name="Bansal K."/>
            <person name="Sharma S."/>
            <person name="Kumar N."/>
            <person name="Patil P.P."/>
            <person name="Chaudhry V."/>
            <person name="Patil P.B."/>
        </authorList>
    </citation>
    <scope>NUCLEOTIDE SEQUENCE [LARGE SCALE GENOMIC DNA]</scope>
    <source>
        <strain evidence="3 4">NS331</strain>
    </source>
</reference>
<proteinExistence type="predicted"/>
<evidence type="ECO:0000259" key="2">
    <source>
        <dbReference type="Pfam" id="PF00248"/>
    </source>
</evidence>
<name>A0A147H057_9BURK</name>
<comment type="caution">
    <text evidence="3">The sequence shown here is derived from an EMBL/GenBank/DDBJ whole genome shotgun (WGS) entry which is preliminary data.</text>
</comment>
<dbReference type="Gene3D" id="3.20.20.100">
    <property type="entry name" value="NADP-dependent oxidoreductase domain"/>
    <property type="match status" value="1"/>
</dbReference>
<keyword evidence="1" id="KW-0560">Oxidoreductase</keyword>
<feature type="non-terminal residue" evidence="3">
    <location>
        <position position="1"/>
    </location>
</feature>
<protein>
    <submittedName>
        <fullName evidence="3">Aldo/keto reductase</fullName>
    </submittedName>
</protein>
<accession>A0A147H057</accession>
<organism evidence="3 4">
    <name type="scientific">Pseudacidovorax intermedius</name>
    <dbReference type="NCBI Taxonomy" id="433924"/>
    <lineage>
        <taxon>Bacteria</taxon>
        <taxon>Pseudomonadati</taxon>
        <taxon>Pseudomonadota</taxon>
        <taxon>Betaproteobacteria</taxon>
        <taxon>Burkholderiales</taxon>
        <taxon>Comamonadaceae</taxon>
        <taxon>Pseudacidovorax</taxon>
    </lineage>
</organism>
<dbReference type="Proteomes" id="UP000072741">
    <property type="component" value="Unassembled WGS sequence"/>
</dbReference>
<dbReference type="OrthoDB" id="5488419at2"/>
<sequence>TLQAAIDLGVQHFDTADTYGFGHNEQLLGRFLAGLGPADRQRLTVATKFGIVREPGRYERRIDNSAAYIRAACEASLRRLGTDCVDLYYCHRRDPAVPIEEVAGAMAQLVAEGKVRAIGFSEIGPDSLRRAHAVHPVAALQSEFSLWERSLEAELLPLAQQLGIALVAYSPLGRGMLTGALPAASALPEGDFRRALPRFNGEAAEANRRQVEALKALAAQWGLPATQLALAWTLHRGPNVLPIPGARRQTHLAQNVGAAAVTLSAAQVEALNALFPPGATAGARYPDAGWAGIETAA</sequence>
<dbReference type="AlphaFoldDB" id="A0A147H057"/>
<dbReference type="PANTHER" id="PTHR43625">
    <property type="entry name" value="AFLATOXIN B1 ALDEHYDE REDUCTASE"/>
    <property type="match status" value="1"/>
</dbReference>
<dbReference type="EMBL" id="LDSL01000050">
    <property type="protein sequence ID" value="KTT23342.1"/>
    <property type="molecule type" value="Genomic_DNA"/>
</dbReference>
<dbReference type="InterPro" id="IPR050791">
    <property type="entry name" value="Aldo-Keto_reductase"/>
</dbReference>
<dbReference type="PANTHER" id="PTHR43625:SF40">
    <property type="entry name" value="ALDO-KETO REDUCTASE YAKC [NADP(+)]"/>
    <property type="match status" value="1"/>
</dbReference>
<evidence type="ECO:0000313" key="4">
    <source>
        <dbReference type="Proteomes" id="UP000072741"/>
    </source>
</evidence>
<dbReference type="PATRIC" id="fig|433924.3.peg.3485"/>
<dbReference type="InterPro" id="IPR036812">
    <property type="entry name" value="NAD(P)_OxRdtase_dom_sf"/>
</dbReference>
<dbReference type="RefSeq" id="WP_058641389.1">
    <property type="nucleotide sequence ID" value="NZ_LDSL01000050.1"/>
</dbReference>
<dbReference type="GO" id="GO:0016491">
    <property type="term" value="F:oxidoreductase activity"/>
    <property type="evidence" value="ECO:0007669"/>
    <property type="project" value="UniProtKB-KW"/>
</dbReference>
<dbReference type="Pfam" id="PF00248">
    <property type="entry name" value="Aldo_ket_red"/>
    <property type="match status" value="1"/>
</dbReference>
<keyword evidence="4" id="KW-1185">Reference proteome</keyword>
<evidence type="ECO:0000256" key="1">
    <source>
        <dbReference type="ARBA" id="ARBA00023002"/>
    </source>
</evidence>
<feature type="domain" description="NADP-dependent oxidoreductase" evidence="2">
    <location>
        <begin position="1"/>
        <end position="273"/>
    </location>
</feature>
<gene>
    <name evidence="3" type="ORF">NS331_07540</name>
</gene>
<dbReference type="SUPFAM" id="SSF51430">
    <property type="entry name" value="NAD(P)-linked oxidoreductase"/>
    <property type="match status" value="1"/>
</dbReference>
<evidence type="ECO:0000313" key="3">
    <source>
        <dbReference type="EMBL" id="KTT23342.1"/>
    </source>
</evidence>
<dbReference type="GO" id="GO:0005737">
    <property type="term" value="C:cytoplasm"/>
    <property type="evidence" value="ECO:0007669"/>
    <property type="project" value="TreeGrafter"/>
</dbReference>
<dbReference type="InterPro" id="IPR023210">
    <property type="entry name" value="NADP_OxRdtase_dom"/>
</dbReference>